<dbReference type="KEGG" id="ruf:TH63_15230"/>
<evidence type="ECO:0000313" key="1">
    <source>
        <dbReference type="EMBL" id="AKQ46669.1"/>
    </source>
</evidence>
<organism evidence="1 2">
    <name type="scientific">Rufibacter radiotolerans</name>
    <dbReference type="NCBI Taxonomy" id="1379910"/>
    <lineage>
        <taxon>Bacteria</taxon>
        <taxon>Pseudomonadati</taxon>
        <taxon>Bacteroidota</taxon>
        <taxon>Cytophagia</taxon>
        <taxon>Cytophagales</taxon>
        <taxon>Hymenobacteraceae</taxon>
        <taxon>Rufibacter</taxon>
    </lineage>
</organism>
<dbReference type="STRING" id="1379910.TH63_15230"/>
<proteinExistence type="predicted"/>
<accession>A0A0H4VSB9</accession>
<name>A0A0H4VSB9_9BACT</name>
<reference evidence="1 2" key="1">
    <citation type="submission" date="2015-01" db="EMBL/GenBank/DDBJ databases">
        <title>Rufibacter sp./DG31D/ whole genome sequencing.</title>
        <authorList>
            <person name="Kim M.K."/>
            <person name="Srinivasan S."/>
            <person name="Lee J.-J."/>
        </authorList>
    </citation>
    <scope>NUCLEOTIDE SEQUENCE [LARGE SCALE GENOMIC DNA]</scope>
    <source>
        <strain evidence="1 2">DG31D</strain>
    </source>
</reference>
<dbReference type="EMBL" id="CP010777">
    <property type="protein sequence ID" value="AKQ46669.1"/>
    <property type="molecule type" value="Genomic_DNA"/>
</dbReference>
<dbReference type="Proteomes" id="UP000036458">
    <property type="component" value="Chromosome"/>
</dbReference>
<dbReference type="AlphaFoldDB" id="A0A0H4VSB9"/>
<keyword evidence="2" id="KW-1185">Reference proteome</keyword>
<dbReference type="OrthoDB" id="894055at2"/>
<gene>
    <name evidence="1" type="ORF">TH63_15230</name>
</gene>
<evidence type="ECO:0000313" key="2">
    <source>
        <dbReference type="Proteomes" id="UP000036458"/>
    </source>
</evidence>
<protein>
    <submittedName>
        <fullName evidence="1">Uncharacterized protein</fullName>
    </submittedName>
</protein>
<sequence>MVAMVLVDLTEEGTFTYRQPVLTWVKQHYPKVVTLDVDAASEPAMLGYAQKLLQEARFCVVFLKTSPKQRLGVAAAFIETILQKGAAAAVSLEGEQPQIVSILKARPAIGFHHSVQQNDWQPFLASSLENSLKMETGLLE</sequence>
<dbReference type="RefSeq" id="WP_048921695.1">
    <property type="nucleotide sequence ID" value="NZ_CP010777.1"/>
</dbReference>
<dbReference type="PATRIC" id="fig|1379910.4.peg.3324"/>